<evidence type="ECO:0000256" key="10">
    <source>
        <dbReference type="HAMAP-Rule" id="MF_00454"/>
    </source>
</evidence>
<evidence type="ECO:0000256" key="3">
    <source>
        <dbReference type="ARBA" id="ARBA00022692"/>
    </source>
</evidence>
<comment type="subcellular location">
    <subcellularLocation>
        <location evidence="1 10">Cell membrane</location>
        <topology evidence="1 10">Multi-pass membrane protein</topology>
    </subcellularLocation>
</comment>
<keyword evidence="6 10" id="KW-0407">Ion channel</keyword>
<accession>A0A6P1E4Z0</accession>
<reference evidence="11 12" key="1">
    <citation type="submission" date="2019-12" db="EMBL/GenBank/DDBJ databases">
        <title>Lactobacillus hilgardii FLUB.</title>
        <authorList>
            <person name="Gustaw K."/>
        </authorList>
    </citation>
    <scope>NUCLEOTIDE SEQUENCE [LARGE SCALE GENOMIC DNA]</scope>
    <source>
        <strain evidence="11 12">FLUB</strain>
    </source>
</reference>
<evidence type="ECO:0000313" key="12">
    <source>
        <dbReference type="Proteomes" id="UP000465035"/>
    </source>
</evidence>
<feature type="binding site" evidence="10">
    <location>
        <position position="81"/>
    </location>
    <ligand>
        <name>Na(+)</name>
        <dbReference type="ChEBI" id="CHEBI:29101"/>
        <note>structural</note>
    </ligand>
</feature>
<organism evidence="11 12">
    <name type="scientific">Lentilactobacillus hilgardii</name>
    <name type="common">Lactobacillus hilgardii</name>
    <dbReference type="NCBI Taxonomy" id="1588"/>
    <lineage>
        <taxon>Bacteria</taxon>
        <taxon>Bacillati</taxon>
        <taxon>Bacillota</taxon>
        <taxon>Bacilli</taxon>
        <taxon>Lactobacillales</taxon>
        <taxon>Lactobacillaceae</taxon>
        <taxon>Lentilactobacillus</taxon>
    </lineage>
</organism>
<evidence type="ECO:0000256" key="8">
    <source>
        <dbReference type="ARBA" id="ARBA00035585"/>
    </source>
</evidence>
<evidence type="ECO:0000313" key="11">
    <source>
        <dbReference type="EMBL" id="QHB50735.1"/>
    </source>
</evidence>
<dbReference type="GeneID" id="69056760"/>
<dbReference type="GO" id="GO:0046872">
    <property type="term" value="F:metal ion binding"/>
    <property type="evidence" value="ECO:0007669"/>
    <property type="project" value="UniProtKB-KW"/>
</dbReference>
<gene>
    <name evidence="10" type="primary">fluC</name>
    <name evidence="10" type="synonym">crcB</name>
    <name evidence="11" type="ORF">GQR93_00150</name>
</gene>
<dbReference type="AlphaFoldDB" id="A0A6P1E4Z0"/>
<keyword evidence="5 10" id="KW-0472">Membrane</keyword>
<protein>
    <recommendedName>
        <fullName evidence="10">Fluoride-specific ion channel FluC</fullName>
    </recommendedName>
</protein>
<comment type="catalytic activity">
    <reaction evidence="8">
        <text>fluoride(in) = fluoride(out)</text>
        <dbReference type="Rhea" id="RHEA:76159"/>
        <dbReference type="ChEBI" id="CHEBI:17051"/>
    </reaction>
    <physiologicalReaction direction="left-to-right" evidence="8">
        <dbReference type="Rhea" id="RHEA:76160"/>
    </physiologicalReaction>
</comment>
<dbReference type="GO" id="GO:0140114">
    <property type="term" value="P:cellular detoxification of fluoride"/>
    <property type="evidence" value="ECO:0007669"/>
    <property type="project" value="UniProtKB-UniRule"/>
</dbReference>
<evidence type="ECO:0000256" key="1">
    <source>
        <dbReference type="ARBA" id="ARBA00004651"/>
    </source>
</evidence>
<comment type="function">
    <text evidence="9 10">Fluoride-specific ion channel. Important for reducing fluoride concentration in the cell, thus reducing its toxicity.</text>
</comment>
<feature type="transmembrane region" description="Helical" evidence="10">
    <location>
        <begin position="102"/>
        <end position="123"/>
    </location>
</feature>
<dbReference type="Proteomes" id="UP000465035">
    <property type="component" value="Chromosome"/>
</dbReference>
<dbReference type="Pfam" id="PF02537">
    <property type="entry name" value="CRCB"/>
    <property type="match status" value="1"/>
</dbReference>
<name>A0A6P1E4Z0_LENHI</name>
<dbReference type="InterPro" id="IPR003691">
    <property type="entry name" value="FluC"/>
</dbReference>
<keyword evidence="10" id="KW-0915">Sodium</keyword>
<comment type="similarity">
    <text evidence="7 10">Belongs to the fluoride channel Fluc/FEX (TC 1.A.43) family.</text>
</comment>
<keyword evidence="2 10" id="KW-1003">Cell membrane</keyword>
<keyword evidence="10" id="KW-0479">Metal-binding</keyword>
<dbReference type="HAMAP" id="MF_00454">
    <property type="entry name" value="FluC"/>
    <property type="match status" value="1"/>
</dbReference>
<keyword evidence="10" id="KW-0406">Ion transport</keyword>
<evidence type="ECO:0000256" key="9">
    <source>
        <dbReference type="ARBA" id="ARBA00049940"/>
    </source>
</evidence>
<proteinExistence type="inferred from homology"/>
<dbReference type="GO" id="GO:0005886">
    <property type="term" value="C:plasma membrane"/>
    <property type="evidence" value="ECO:0007669"/>
    <property type="project" value="UniProtKB-SubCell"/>
</dbReference>
<evidence type="ECO:0000256" key="4">
    <source>
        <dbReference type="ARBA" id="ARBA00022989"/>
    </source>
</evidence>
<evidence type="ECO:0000256" key="6">
    <source>
        <dbReference type="ARBA" id="ARBA00023303"/>
    </source>
</evidence>
<dbReference type="RefSeq" id="WP_003551044.1">
    <property type="nucleotide sequence ID" value="NZ_CABKOL010000106.1"/>
</dbReference>
<keyword evidence="3 10" id="KW-0812">Transmembrane</keyword>
<evidence type="ECO:0000256" key="7">
    <source>
        <dbReference type="ARBA" id="ARBA00035120"/>
    </source>
</evidence>
<feature type="transmembrane region" description="Helical" evidence="10">
    <location>
        <begin position="6"/>
        <end position="24"/>
    </location>
</feature>
<feature type="binding site" evidence="10">
    <location>
        <position position="78"/>
    </location>
    <ligand>
        <name>Na(+)</name>
        <dbReference type="ChEBI" id="CHEBI:29101"/>
        <note>structural</note>
    </ligand>
</feature>
<keyword evidence="10" id="KW-0813">Transport</keyword>
<dbReference type="GO" id="GO:0062054">
    <property type="term" value="F:fluoride channel activity"/>
    <property type="evidence" value="ECO:0007669"/>
    <property type="project" value="UniProtKB-UniRule"/>
</dbReference>
<dbReference type="EMBL" id="CP047121">
    <property type="protein sequence ID" value="QHB50735.1"/>
    <property type="molecule type" value="Genomic_DNA"/>
</dbReference>
<feature type="transmembrane region" description="Helical" evidence="10">
    <location>
        <begin position="68"/>
        <end position="90"/>
    </location>
</feature>
<feature type="transmembrane region" description="Helical" evidence="10">
    <location>
        <begin position="36"/>
        <end position="56"/>
    </location>
</feature>
<comment type="activity regulation">
    <text evidence="10">Na(+) is not transported, but it plays an essential structural role and its presence is essential for fluoride channel function.</text>
</comment>
<evidence type="ECO:0000256" key="2">
    <source>
        <dbReference type="ARBA" id="ARBA00022475"/>
    </source>
</evidence>
<dbReference type="SMR" id="A0A6P1E4Z0"/>
<keyword evidence="4 10" id="KW-1133">Transmembrane helix</keyword>
<evidence type="ECO:0000256" key="5">
    <source>
        <dbReference type="ARBA" id="ARBA00023136"/>
    </source>
</evidence>
<sequence length="133" mass="14732">MKVDWYRIGQFSSVFIGGMIGGVARYEVGNWLSANTFAGTTFVNVVGCFFLTVTIYGLDLVIDLPEWIILGFGTGIIGAFTTFSTFALLFAQNIQQQPIETLWFLAINLIGGFITAILGYLTARLMDRGKKIW</sequence>